<dbReference type="PROSITE" id="PS50878">
    <property type="entry name" value="RT_POL"/>
    <property type="match status" value="1"/>
</dbReference>
<reference evidence="2 3" key="1">
    <citation type="journal article" date="2013" name="Genome Biol.">
        <title>Draft genome of the mountain pine beetle, Dendroctonus ponderosae Hopkins, a major forest pest.</title>
        <authorList>
            <person name="Keeling C.I."/>
            <person name="Yuen M.M."/>
            <person name="Liao N.Y."/>
            <person name="Docking T.R."/>
            <person name="Chan S.K."/>
            <person name="Taylor G.A."/>
            <person name="Palmquist D.L."/>
            <person name="Jackman S.D."/>
            <person name="Nguyen A."/>
            <person name="Li M."/>
            <person name="Henderson H."/>
            <person name="Janes J.K."/>
            <person name="Zhao Y."/>
            <person name="Pandoh P."/>
            <person name="Moore R."/>
            <person name="Sperling F.A."/>
            <person name="Huber D.P."/>
            <person name="Birol I."/>
            <person name="Jones S.J."/>
            <person name="Bohlmann J."/>
        </authorList>
    </citation>
    <scope>NUCLEOTIDE SEQUENCE</scope>
</reference>
<evidence type="ECO:0000313" key="2">
    <source>
        <dbReference type="EMBL" id="ERL88416.1"/>
    </source>
</evidence>
<feature type="domain" description="Reverse transcriptase" evidence="1">
    <location>
        <begin position="1"/>
        <end position="77"/>
    </location>
</feature>
<sequence>MISNKYFRTYLGSIISRERKLNNALPQGSVLAPLLFNLYISDLPETRAKGLGLTETTLSEDLASLCTYFKKWRLKAT</sequence>
<dbReference type="EMBL" id="KB632061">
    <property type="protein sequence ID" value="ERL88416.1"/>
    <property type="molecule type" value="Genomic_DNA"/>
</dbReference>
<evidence type="ECO:0000259" key="1">
    <source>
        <dbReference type="PROSITE" id="PS50878"/>
    </source>
</evidence>
<name>U4UCV9_DENPD</name>
<proteinExistence type="predicted"/>
<dbReference type="Proteomes" id="UP000030742">
    <property type="component" value="Unassembled WGS sequence"/>
</dbReference>
<evidence type="ECO:0000313" key="3">
    <source>
        <dbReference type="Proteomes" id="UP000030742"/>
    </source>
</evidence>
<dbReference type="InterPro" id="IPR000477">
    <property type="entry name" value="RT_dom"/>
</dbReference>
<protein>
    <recommendedName>
        <fullName evidence="1">Reverse transcriptase domain-containing protein</fullName>
    </recommendedName>
</protein>
<dbReference type="AlphaFoldDB" id="U4UCV9"/>
<gene>
    <name evidence="2" type="ORF">D910_05802</name>
</gene>
<accession>U4UCV9</accession>
<organism evidence="2 3">
    <name type="scientific">Dendroctonus ponderosae</name>
    <name type="common">Mountain pine beetle</name>
    <dbReference type="NCBI Taxonomy" id="77166"/>
    <lineage>
        <taxon>Eukaryota</taxon>
        <taxon>Metazoa</taxon>
        <taxon>Ecdysozoa</taxon>
        <taxon>Arthropoda</taxon>
        <taxon>Hexapoda</taxon>
        <taxon>Insecta</taxon>
        <taxon>Pterygota</taxon>
        <taxon>Neoptera</taxon>
        <taxon>Endopterygota</taxon>
        <taxon>Coleoptera</taxon>
        <taxon>Polyphaga</taxon>
        <taxon>Cucujiformia</taxon>
        <taxon>Curculionidae</taxon>
        <taxon>Scolytinae</taxon>
        <taxon>Dendroctonus</taxon>
    </lineage>
</organism>